<organism evidence="9 10">
    <name type="scientific">Staurois parvus</name>
    <dbReference type="NCBI Taxonomy" id="386267"/>
    <lineage>
        <taxon>Eukaryota</taxon>
        <taxon>Metazoa</taxon>
        <taxon>Chordata</taxon>
        <taxon>Craniata</taxon>
        <taxon>Vertebrata</taxon>
        <taxon>Euteleostomi</taxon>
        <taxon>Amphibia</taxon>
        <taxon>Batrachia</taxon>
        <taxon>Anura</taxon>
        <taxon>Neobatrachia</taxon>
        <taxon>Ranoidea</taxon>
        <taxon>Ranidae</taxon>
        <taxon>Staurois</taxon>
    </lineage>
</organism>
<gene>
    <name evidence="9" type="ORF">SPARVUS_LOCUS16157731</name>
</gene>
<comment type="subunit">
    <text evidence="3">Homotrimer.</text>
</comment>
<evidence type="ECO:0000313" key="9">
    <source>
        <dbReference type="EMBL" id="CAI9621547.1"/>
    </source>
</evidence>
<evidence type="ECO:0000313" key="10">
    <source>
        <dbReference type="Proteomes" id="UP001162483"/>
    </source>
</evidence>
<evidence type="ECO:0000256" key="2">
    <source>
        <dbReference type="ARBA" id="ARBA00010147"/>
    </source>
</evidence>
<dbReference type="InterPro" id="IPR051941">
    <property type="entry name" value="BG_Antigen-Binding_Lectin"/>
</dbReference>
<dbReference type="SUPFAM" id="SSF49785">
    <property type="entry name" value="Galactose-binding domain-like"/>
    <property type="match status" value="1"/>
</dbReference>
<dbReference type="PANTHER" id="PTHR45713:SF6">
    <property type="entry name" value="F5_8 TYPE C DOMAIN-CONTAINING PROTEIN"/>
    <property type="match status" value="1"/>
</dbReference>
<name>A0ABN9HM49_9NEOB</name>
<evidence type="ECO:0000256" key="5">
    <source>
        <dbReference type="ARBA" id="ARBA00022734"/>
    </source>
</evidence>
<dbReference type="EMBL" id="CATNWA010021168">
    <property type="protein sequence ID" value="CAI9621547.1"/>
    <property type="molecule type" value="Genomic_DNA"/>
</dbReference>
<keyword evidence="6" id="KW-0106">Calcium</keyword>
<sequence>MALQGLAFQSSSNLGWGEAYLAIDNNTNPNLLYGSCSQTTYEFQPWWTVDLRRGYLINNVTITNQMSNQKSLLSGAEIHVGEDIQGYGIYNPICAIIPLMSSGETRSFPCGDIYGRYITVVIPNRSDTLTLCEVQVAVLNMPGIMTYR</sequence>
<evidence type="ECO:0000256" key="3">
    <source>
        <dbReference type="ARBA" id="ARBA00011233"/>
    </source>
</evidence>
<comment type="caution">
    <text evidence="9">The sequence shown here is derived from an EMBL/GenBank/DDBJ whole genome shotgun (WGS) entry which is preliminary data.</text>
</comment>
<evidence type="ECO:0000256" key="6">
    <source>
        <dbReference type="ARBA" id="ARBA00022837"/>
    </source>
</evidence>
<comment type="similarity">
    <text evidence="2">Belongs to the fucolectin family.</text>
</comment>
<accession>A0ABN9HM49</accession>
<keyword evidence="4" id="KW-0479">Metal-binding</keyword>
<evidence type="ECO:0000256" key="4">
    <source>
        <dbReference type="ARBA" id="ARBA00022723"/>
    </source>
</evidence>
<dbReference type="InterPro" id="IPR006585">
    <property type="entry name" value="FTP1"/>
</dbReference>
<keyword evidence="5" id="KW-0430">Lectin</keyword>
<dbReference type="Pfam" id="PF22633">
    <property type="entry name" value="F5_F8_type_C_2"/>
    <property type="match status" value="1"/>
</dbReference>
<protein>
    <recommendedName>
        <fullName evidence="8">Fucolectin tachylectin-4 pentraxin-1 domain-containing protein</fullName>
    </recommendedName>
</protein>
<evidence type="ECO:0000259" key="8">
    <source>
        <dbReference type="SMART" id="SM00607"/>
    </source>
</evidence>
<evidence type="ECO:0000256" key="1">
    <source>
        <dbReference type="ARBA" id="ARBA00002219"/>
    </source>
</evidence>
<feature type="domain" description="Fucolectin tachylectin-4 pentraxin-1" evidence="8">
    <location>
        <begin position="2"/>
        <end position="142"/>
    </location>
</feature>
<dbReference type="SMART" id="SM00607">
    <property type="entry name" value="FTP"/>
    <property type="match status" value="1"/>
</dbReference>
<dbReference type="InterPro" id="IPR008979">
    <property type="entry name" value="Galactose-bd-like_sf"/>
</dbReference>
<reference evidence="9" key="1">
    <citation type="submission" date="2023-05" db="EMBL/GenBank/DDBJ databases">
        <authorList>
            <person name="Stuckert A."/>
        </authorList>
    </citation>
    <scope>NUCLEOTIDE SEQUENCE</scope>
</reference>
<dbReference type="Proteomes" id="UP001162483">
    <property type="component" value="Unassembled WGS sequence"/>
</dbReference>
<evidence type="ECO:0000256" key="7">
    <source>
        <dbReference type="ARBA" id="ARBA00023157"/>
    </source>
</evidence>
<keyword evidence="10" id="KW-1185">Reference proteome</keyword>
<proteinExistence type="inferred from homology"/>
<dbReference type="Gene3D" id="2.60.120.260">
    <property type="entry name" value="Galactose-binding domain-like"/>
    <property type="match status" value="1"/>
</dbReference>
<keyword evidence="7" id="KW-1015">Disulfide bond</keyword>
<dbReference type="PANTHER" id="PTHR45713">
    <property type="entry name" value="FTP DOMAIN-CONTAINING PROTEIN"/>
    <property type="match status" value="1"/>
</dbReference>
<comment type="function">
    <text evidence="1">Acts as a defensive agent. Recognizes blood group fucosylated oligosaccharides including A, B, H and Lewis B-type antigens. Does not recognize Lewis A antigen and has low affinity for monovalent haptens.</text>
</comment>